<evidence type="ECO:0000256" key="5">
    <source>
        <dbReference type="ARBA" id="ARBA00022989"/>
    </source>
</evidence>
<accession>A0AAD9LL41</accession>
<comment type="caution">
    <text evidence="11">The sequence shown here is derived from an EMBL/GenBank/DDBJ whole genome shotgun (WGS) entry which is preliminary data.</text>
</comment>
<reference evidence="11" key="1">
    <citation type="journal article" date="2014" name="Nucleic Acids Res.">
        <title>The evolutionary dynamics of variant antigen genes in Babesia reveal a history of genomic innovation underlying host-parasite interaction.</title>
        <authorList>
            <person name="Jackson A.P."/>
            <person name="Otto T.D."/>
            <person name="Darby A."/>
            <person name="Ramaprasad A."/>
            <person name="Xia D."/>
            <person name="Echaide I.E."/>
            <person name="Farber M."/>
            <person name="Gahlot S."/>
            <person name="Gamble J."/>
            <person name="Gupta D."/>
            <person name="Gupta Y."/>
            <person name="Jackson L."/>
            <person name="Malandrin L."/>
            <person name="Malas T.B."/>
            <person name="Moussa E."/>
            <person name="Nair M."/>
            <person name="Reid A.J."/>
            <person name="Sanders M."/>
            <person name="Sharma J."/>
            <person name="Tracey A."/>
            <person name="Quail M.A."/>
            <person name="Weir W."/>
            <person name="Wastling J.M."/>
            <person name="Hall N."/>
            <person name="Willadsen P."/>
            <person name="Lingelbach K."/>
            <person name="Shiels B."/>
            <person name="Tait A."/>
            <person name="Berriman M."/>
            <person name="Allred D.R."/>
            <person name="Pain A."/>
        </authorList>
    </citation>
    <scope>NUCLEOTIDE SEQUENCE</scope>
    <source>
        <strain evidence="11">1802A</strain>
    </source>
</reference>
<dbReference type="Pfam" id="PF01105">
    <property type="entry name" value="EMP24_GP25L"/>
    <property type="match status" value="1"/>
</dbReference>
<evidence type="ECO:0000259" key="10">
    <source>
        <dbReference type="PROSITE" id="PS50866"/>
    </source>
</evidence>
<dbReference type="AlphaFoldDB" id="A0AAD9LL41"/>
<evidence type="ECO:0000256" key="1">
    <source>
        <dbReference type="ARBA" id="ARBA00004479"/>
    </source>
</evidence>
<evidence type="ECO:0000313" key="11">
    <source>
        <dbReference type="EMBL" id="KAK1939682.1"/>
    </source>
</evidence>
<feature type="transmembrane region" description="Helical" evidence="8">
    <location>
        <begin position="184"/>
        <end position="205"/>
    </location>
</feature>
<evidence type="ECO:0000256" key="8">
    <source>
        <dbReference type="SAM" id="Phobius"/>
    </source>
</evidence>
<dbReference type="InterPro" id="IPR015720">
    <property type="entry name" value="Emp24-like"/>
</dbReference>
<feature type="signal peptide" evidence="9">
    <location>
        <begin position="1"/>
        <end position="19"/>
    </location>
</feature>
<evidence type="ECO:0000256" key="4">
    <source>
        <dbReference type="ARBA" id="ARBA00022729"/>
    </source>
</evidence>
<evidence type="ECO:0000256" key="9">
    <source>
        <dbReference type="SAM" id="SignalP"/>
    </source>
</evidence>
<keyword evidence="4 9" id="KW-0732">Signal</keyword>
<name>A0AAD9LL41_BABDI</name>
<proteinExistence type="inferred from homology"/>
<dbReference type="EMBL" id="JAHBMH010000007">
    <property type="protein sequence ID" value="KAK1939682.1"/>
    <property type="molecule type" value="Genomic_DNA"/>
</dbReference>
<evidence type="ECO:0000256" key="7">
    <source>
        <dbReference type="RuleBase" id="RU003827"/>
    </source>
</evidence>
<organism evidence="11 12">
    <name type="scientific">Babesia divergens</name>
    <dbReference type="NCBI Taxonomy" id="32595"/>
    <lineage>
        <taxon>Eukaryota</taxon>
        <taxon>Sar</taxon>
        <taxon>Alveolata</taxon>
        <taxon>Apicomplexa</taxon>
        <taxon>Aconoidasida</taxon>
        <taxon>Piroplasmida</taxon>
        <taxon>Babesiidae</taxon>
        <taxon>Babesia</taxon>
    </lineage>
</organism>
<dbReference type="GO" id="GO:0016020">
    <property type="term" value="C:membrane"/>
    <property type="evidence" value="ECO:0007669"/>
    <property type="project" value="UniProtKB-SubCell"/>
</dbReference>
<keyword evidence="3 7" id="KW-0812">Transmembrane</keyword>
<dbReference type="Proteomes" id="UP001195914">
    <property type="component" value="Unassembled WGS sequence"/>
</dbReference>
<feature type="chain" id="PRO_5042294460" description="GOLD domain-containing protein" evidence="9">
    <location>
        <begin position="20"/>
        <end position="217"/>
    </location>
</feature>
<sequence length="217" mass="24799">MKAILCLAAIAAAADVAFGLYFHVNYGDERCFYENVPQMAMLSMNYDIMSEEGRSCMLVVSDQSKKTLQTTNLKELPSKGRVTYVVKEDGVYNVCVQCPGQMWYLSQMAKIALSLEIADGNDQFGRATQYDLDSDTTAKKDEMRELSEELSRFAASIMNINNHQKLESTTAQDLYKTYKTMHRYILYFYLIQFIIIGATAGFSVYHITKFFKTYRIV</sequence>
<keyword evidence="6 8" id="KW-0472">Membrane</keyword>
<keyword evidence="12" id="KW-1185">Reference proteome</keyword>
<keyword evidence="5 8" id="KW-1133">Transmembrane helix</keyword>
<protein>
    <recommendedName>
        <fullName evidence="10">GOLD domain-containing protein</fullName>
    </recommendedName>
</protein>
<comment type="subcellular location">
    <subcellularLocation>
        <location evidence="1 7">Membrane</location>
        <topology evidence="1 7">Single-pass type I membrane protein</topology>
    </subcellularLocation>
</comment>
<evidence type="ECO:0000256" key="2">
    <source>
        <dbReference type="ARBA" id="ARBA00007104"/>
    </source>
</evidence>
<dbReference type="PROSITE" id="PS50866">
    <property type="entry name" value="GOLD"/>
    <property type="match status" value="1"/>
</dbReference>
<feature type="domain" description="GOLD" evidence="10">
    <location>
        <begin position="29"/>
        <end position="117"/>
    </location>
</feature>
<dbReference type="PANTHER" id="PTHR22811">
    <property type="entry name" value="TRANSMEMBRANE EMP24 DOMAIN-CONTAINING PROTEIN"/>
    <property type="match status" value="1"/>
</dbReference>
<reference evidence="11" key="2">
    <citation type="submission" date="2021-05" db="EMBL/GenBank/DDBJ databases">
        <authorList>
            <person name="Pain A."/>
        </authorList>
    </citation>
    <scope>NUCLEOTIDE SEQUENCE</scope>
    <source>
        <strain evidence="11">1802A</strain>
    </source>
</reference>
<dbReference type="InterPro" id="IPR009038">
    <property type="entry name" value="GOLD_dom"/>
</dbReference>
<evidence type="ECO:0000256" key="3">
    <source>
        <dbReference type="ARBA" id="ARBA00022692"/>
    </source>
</evidence>
<evidence type="ECO:0000256" key="6">
    <source>
        <dbReference type="ARBA" id="ARBA00023136"/>
    </source>
</evidence>
<gene>
    <name evidence="11" type="ORF">X943_002279</name>
</gene>
<comment type="similarity">
    <text evidence="2 7">Belongs to the EMP24/GP25L family.</text>
</comment>
<evidence type="ECO:0000313" key="12">
    <source>
        <dbReference type="Proteomes" id="UP001195914"/>
    </source>
</evidence>
<dbReference type="SMART" id="SM01190">
    <property type="entry name" value="EMP24_GP25L"/>
    <property type="match status" value="1"/>
</dbReference>